<dbReference type="Gene3D" id="1.20.1250.20">
    <property type="entry name" value="MFS general substrate transporter like domains"/>
    <property type="match status" value="2"/>
</dbReference>
<feature type="transmembrane region" description="Helical" evidence="5">
    <location>
        <begin position="110"/>
        <end position="129"/>
    </location>
</feature>
<dbReference type="CDD" id="cd17393">
    <property type="entry name" value="MFS_MosC_like"/>
    <property type="match status" value="1"/>
</dbReference>
<feature type="domain" description="Major facilitator superfamily (MFS) profile" evidence="6">
    <location>
        <begin position="223"/>
        <end position="418"/>
    </location>
</feature>
<comment type="caution">
    <text evidence="7">The sequence shown here is derived from an EMBL/GenBank/DDBJ whole genome shotgun (WGS) entry which is preliminary data.</text>
</comment>
<keyword evidence="8" id="KW-1185">Reference proteome</keyword>
<evidence type="ECO:0000256" key="1">
    <source>
        <dbReference type="ARBA" id="ARBA00004651"/>
    </source>
</evidence>
<protein>
    <submittedName>
        <fullName evidence="7">MFS transporter</fullName>
    </submittedName>
</protein>
<dbReference type="Proteomes" id="UP000468735">
    <property type="component" value="Unassembled WGS sequence"/>
</dbReference>
<dbReference type="EMBL" id="WBMT01000017">
    <property type="protein sequence ID" value="KAB2343965.1"/>
    <property type="molecule type" value="Genomic_DNA"/>
</dbReference>
<dbReference type="InterPro" id="IPR011701">
    <property type="entry name" value="MFS"/>
</dbReference>
<keyword evidence="3 5" id="KW-1133">Transmembrane helix</keyword>
<name>A0A6H9YEX1_9ACTN</name>
<dbReference type="PROSITE" id="PS50850">
    <property type="entry name" value="MFS"/>
    <property type="match status" value="1"/>
</dbReference>
<evidence type="ECO:0000256" key="3">
    <source>
        <dbReference type="ARBA" id="ARBA00022989"/>
    </source>
</evidence>
<keyword evidence="4 5" id="KW-0472">Membrane</keyword>
<feature type="transmembrane region" description="Helical" evidence="5">
    <location>
        <begin position="289"/>
        <end position="307"/>
    </location>
</feature>
<feature type="transmembrane region" description="Helical" evidence="5">
    <location>
        <begin position="86"/>
        <end position="104"/>
    </location>
</feature>
<reference evidence="7 8" key="1">
    <citation type="submission" date="2019-09" db="EMBL/GenBank/DDBJ databases">
        <title>Actinomadura physcomitrii sp. nov., a novel actinomycete isolated from moss [Physcomitrium sphaericum (Ludw) Fuernr].</title>
        <authorList>
            <person name="Zhuang X."/>
            <person name="Liu C."/>
        </authorList>
    </citation>
    <scope>NUCLEOTIDE SEQUENCE [LARGE SCALE GENOMIC DNA]</scope>
    <source>
        <strain evidence="7 8">HMC1</strain>
    </source>
</reference>
<evidence type="ECO:0000313" key="7">
    <source>
        <dbReference type="EMBL" id="KAB2343965.1"/>
    </source>
</evidence>
<feature type="transmembrane region" description="Helical" evidence="5">
    <location>
        <begin position="54"/>
        <end position="79"/>
    </location>
</feature>
<dbReference type="RefSeq" id="WP_151565593.1">
    <property type="nucleotide sequence ID" value="NZ_WBMT01000017.1"/>
</dbReference>
<dbReference type="GO" id="GO:0005886">
    <property type="term" value="C:plasma membrane"/>
    <property type="evidence" value="ECO:0007669"/>
    <property type="project" value="UniProtKB-SubCell"/>
</dbReference>
<dbReference type="InterPro" id="IPR020846">
    <property type="entry name" value="MFS_dom"/>
</dbReference>
<proteinExistence type="predicted"/>
<dbReference type="PANTHER" id="PTHR23514:SF13">
    <property type="entry name" value="INNER MEMBRANE PROTEIN YBJJ"/>
    <property type="match status" value="1"/>
</dbReference>
<dbReference type="PANTHER" id="PTHR23514">
    <property type="entry name" value="BYPASS OF STOP CODON PROTEIN 6"/>
    <property type="match status" value="1"/>
</dbReference>
<feature type="transmembrane region" description="Helical" evidence="5">
    <location>
        <begin position="223"/>
        <end position="245"/>
    </location>
</feature>
<dbReference type="OrthoDB" id="3864150at2"/>
<keyword evidence="2 5" id="KW-0812">Transmembrane</keyword>
<evidence type="ECO:0000256" key="2">
    <source>
        <dbReference type="ARBA" id="ARBA00022692"/>
    </source>
</evidence>
<feature type="transmembrane region" description="Helical" evidence="5">
    <location>
        <begin position="352"/>
        <end position="371"/>
    </location>
</feature>
<organism evidence="7 8">
    <name type="scientific">Actinomadura rudentiformis</name>
    <dbReference type="NCBI Taxonomy" id="359158"/>
    <lineage>
        <taxon>Bacteria</taxon>
        <taxon>Bacillati</taxon>
        <taxon>Actinomycetota</taxon>
        <taxon>Actinomycetes</taxon>
        <taxon>Streptosporangiales</taxon>
        <taxon>Thermomonosporaceae</taxon>
        <taxon>Actinomadura</taxon>
    </lineage>
</organism>
<dbReference type="GO" id="GO:0022857">
    <property type="term" value="F:transmembrane transporter activity"/>
    <property type="evidence" value="ECO:0007669"/>
    <property type="project" value="InterPro"/>
</dbReference>
<feature type="transmembrane region" description="Helical" evidence="5">
    <location>
        <begin position="257"/>
        <end position="277"/>
    </location>
</feature>
<evidence type="ECO:0000256" key="4">
    <source>
        <dbReference type="ARBA" id="ARBA00023136"/>
    </source>
</evidence>
<dbReference type="InterPro" id="IPR036259">
    <property type="entry name" value="MFS_trans_sf"/>
</dbReference>
<feature type="transmembrane region" description="Helical" evidence="5">
    <location>
        <begin position="377"/>
        <end position="398"/>
    </location>
</feature>
<evidence type="ECO:0000259" key="6">
    <source>
        <dbReference type="PROSITE" id="PS50850"/>
    </source>
</evidence>
<dbReference type="SUPFAM" id="SSF103473">
    <property type="entry name" value="MFS general substrate transporter"/>
    <property type="match status" value="1"/>
</dbReference>
<accession>A0A6H9YEX1</accession>
<feature type="transmembrane region" description="Helical" evidence="5">
    <location>
        <begin position="22"/>
        <end position="42"/>
    </location>
</feature>
<dbReference type="Pfam" id="PF07690">
    <property type="entry name" value="MFS_1"/>
    <property type="match status" value="1"/>
</dbReference>
<comment type="subcellular location">
    <subcellularLocation>
        <location evidence="1">Cell membrane</location>
        <topology evidence="1">Multi-pass membrane protein</topology>
    </subcellularLocation>
</comment>
<gene>
    <name evidence="7" type="ORF">F8566_31970</name>
</gene>
<sequence length="418" mass="42794">MSASARQGITGDVTERDRQARFATYAAFAIQGLCFASLVTQVPKIQKAHDLSDATLSLVLLMVPLVAGVGSVLSGFLFARLGSRPVLRISQPAVCLTIVLIGLAGGNDVVLYAAVALFGLFVGGVDASMNAQAVAVERRYGVSLITGFYAVWSVAGILGGLWSSLANKIDLSLLTGFAIAAALGAAASLATGHRLYGKTEEAAGQPAPEDLKAAGRSVPWRPILIVGTAMGVFYLADAAISNYGAKYLEDELDSSDWVGPLGYVAYQVAMVFSRAVADFGVRRSGAVPVVRLGALVGLIGMIGVVAAPNAYVAIPALAVAGLGLSVIAPVAFTAAGRVDPTGLGIAVSRVNVFNYVGFVVGAAVVGAIAPVSSENGIRLAFIVPTALILVIFATARGFDPKPVPGARPDTPVAERPTV</sequence>
<feature type="transmembrane region" description="Helical" evidence="5">
    <location>
        <begin position="141"/>
        <end position="165"/>
    </location>
</feature>
<dbReference type="InterPro" id="IPR051788">
    <property type="entry name" value="MFS_Transporter"/>
</dbReference>
<feature type="transmembrane region" description="Helical" evidence="5">
    <location>
        <begin position="171"/>
        <end position="190"/>
    </location>
</feature>
<dbReference type="AlphaFoldDB" id="A0A6H9YEX1"/>
<evidence type="ECO:0000256" key="5">
    <source>
        <dbReference type="SAM" id="Phobius"/>
    </source>
</evidence>
<feature type="transmembrane region" description="Helical" evidence="5">
    <location>
        <begin position="313"/>
        <end position="332"/>
    </location>
</feature>
<evidence type="ECO:0000313" key="8">
    <source>
        <dbReference type="Proteomes" id="UP000468735"/>
    </source>
</evidence>